<feature type="non-terminal residue" evidence="2">
    <location>
        <position position="60"/>
    </location>
</feature>
<dbReference type="EMBL" id="UINC01188813">
    <property type="protein sequence ID" value="SVE02210.1"/>
    <property type="molecule type" value="Genomic_DNA"/>
</dbReference>
<gene>
    <name evidence="2" type="ORF">METZ01_LOCUS455064</name>
</gene>
<evidence type="ECO:0000313" key="2">
    <source>
        <dbReference type="EMBL" id="SVE02210.1"/>
    </source>
</evidence>
<feature type="compositionally biased region" description="Basic and acidic residues" evidence="1">
    <location>
        <begin position="1"/>
        <end position="10"/>
    </location>
</feature>
<feature type="region of interest" description="Disordered" evidence="1">
    <location>
        <begin position="1"/>
        <end position="60"/>
    </location>
</feature>
<accession>A0A383A3Q9</accession>
<protein>
    <submittedName>
        <fullName evidence="2">Uncharacterized protein</fullName>
    </submittedName>
</protein>
<reference evidence="2" key="1">
    <citation type="submission" date="2018-05" db="EMBL/GenBank/DDBJ databases">
        <authorList>
            <person name="Lanie J.A."/>
            <person name="Ng W.-L."/>
            <person name="Kazmierczak K.M."/>
            <person name="Andrzejewski T.M."/>
            <person name="Davidsen T.M."/>
            <person name="Wayne K.J."/>
            <person name="Tettelin H."/>
            <person name="Glass J.I."/>
            <person name="Rusch D."/>
            <person name="Podicherti R."/>
            <person name="Tsui H.-C.T."/>
            <person name="Winkler M.E."/>
        </authorList>
    </citation>
    <scope>NUCLEOTIDE SEQUENCE</scope>
</reference>
<organism evidence="2">
    <name type="scientific">marine metagenome</name>
    <dbReference type="NCBI Taxonomy" id="408172"/>
    <lineage>
        <taxon>unclassified sequences</taxon>
        <taxon>metagenomes</taxon>
        <taxon>ecological metagenomes</taxon>
    </lineage>
</organism>
<name>A0A383A3Q9_9ZZZZ</name>
<sequence>MQEVQPTDRIEEPEDPAGTSGEEIQKAPSASEGASVEKDSKAKRAATSSERPRLLLRYRN</sequence>
<proteinExistence type="predicted"/>
<evidence type="ECO:0000256" key="1">
    <source>
        <dbReference type="SAM" id="MobiDB-lite"/>
    </source>
</evidence>
<dbReference type="AlphaFoldDB" id="A0A383A3Q9"/>